<dbReference type="InterPro" id="IPR039420">
    <property type="entry name" value="WalR-like"/>
</dbReference>
<dbReference type="GO" id="GO:0003677">
    <property type="term" value="F:DNA binding"/>
    <property type="evidence" value="ECO:0007669"/>
    <property type="project" value="UniProtKB-KW"/>
</dbReference>
<dbReference type="PROSITE" id="PS50110">
    <property type="entry name" value="RESPONSE_REGULATORY"/>
    <property type="match status" value="1"/>
</dbReference>
<protein>
    <submittedName>
        <fullName evidence="8">DNA-binding response regulator</fullName>
    </submittedName>
</protein>
<dbReference type="PANTHER" id="PTHR43214">
    <property type="entry name" value="TWO-COMPONENT RESPONSE REGULATOR"/>
    <property type="match status" value="1"/>
</dbReference>
<keyword evidence="9" id="KW-1185">Reference proteome</keyword>
<evidence type="ECO:0000256" key="2">
    <source>
        <dbReference type="ARBA" id="ARBA00023015"/>
    </source>
</evidence>
<dbReference type="Proteomes" id="UP001156881">
    <property type="component" value="Unassembled WGS sequence"/>
</dbReference>
<evidence type="ECO:0000256" key="1">
    <source>
        <dbReference type="ARBA" id="ARBA00022553"/>
    </source>
</evidence>
<reference evidence="9" key="1">
    <citation type="journal article" date="2019" name="Int. J. Syst. Evol. Microbiol.">
        <title>The Global Catalogue of Microorganisms (GCM) 10K type strain sequencing project: providing services to taxonomists for standard genome sequencing and annotation.</title>
        <authorList>
            <consortium name="The Broad Institute Genomics Platform"/>
            <consortium name="The Broad Institute Genome Sequencing Center for Infectious Disease"/>
            <person name="Wu L."/>
            <person name="Ma J."/>
        </authorList>
    </citation>
    <scope>NUCLEOTIDE SEQUENCE [LARGE SCALE GENOMIC DNA]</scope>
    <source>
        <strain evidence="9">NBRC 107710</strain>
    </source>
</reference>
<dbReference type="Pfam" id="PF00072">
    <property type="entry name" value="Response_reg"/>
    <property type="match status" value="1"/>
</dbReference>
<dbReference type="Gene3D" id="3.40.50.2300">
    <property type="match status" value="1"/>
</dbReference>
<comment type="caution">
    <text evidence="8">The sequence shown here is derived from an EMBL/GenBank/DDBJ whole genome shotgun (WGS) entry which is preliminary data.</text>
</comment>
<evidence type="ECO:0000256" key="3">
    <source>
        <dbReference type="ARBA" id="ARBA00023125"/>
    </source>
</evidence>
<sequence length="236" mass="25521">MDTMFLRGPAMRNVTDECLQIVIGDGHPMFIDGIRALLHTIDTLSIVAEVATGSAAYRSILDYSPHIAILDSAMPGMRGLAILEQLRTDAEGTAVIILSDCEETTYVHRVLATGVRGYVLKRSTGSSIIEAVHAVSRGGLYLDPAVAAQIIPTGVFGVSGTMGRKPAGRTLTDREREVLRLIALGFTNKEVAGRLGITTKSIETYKTRATDKLDIHSRAKIVQYAMIQGWLESPLP</sequence>
<proteinExistence type="predicted"/>
<feature type="modified residue" description="4-aspartylphosphate" evidence="5">
    <location>
        <position position="71"/>
    </location>
</feature>
<dbReference type="SMART" id="SM00448">
    <property type="entry name" value="REC"/>
    <property type="match status" value="1"/>
</dbReference>
<dbReference type="InterPro" id="IPR011006">
    <property type="entry name" value="CheY-like_superfamily"/>
</dbReference>
<keyword evidence="1 5" id="KW-0597">Phosphoprotein</keyword>
<gene>
    <name evidence="8" type="ORF">GCM10007884_06530</name>
</gene>
<evidence type="ECO:0000259" key="7">
    <source>
        <dbReference type="PROSITE" id="PS50110"/>
    </source>
</evidence>
<evidence type="ECO:0000259" key="6">
    <source>
        <dbReference type="PROSITE" id="PS50043"/>
    </source>
</evidence>
<feature type="domain" description="Response regulatory" evidence="7">
    <location>
        <begin position="20"/>
        <end position="136"/>
    </location>
</feature>
<accession>A0ABQ6D306</accession>
<dbReference type="SMART" id="SM00421">
    <property type="entry name" value="HTH_LUXR"/>
    <property type="match status" value="1"/>
</dbReference>
<dbReference type="PROSITE" id="PS50043">
    <property type="entry name" value="HTH_LUXR_2"/>
    <property type="match status" value="1"/>
</dbReference>
<evidence type="ECO:0000313" key="8">
    <source>
        <dbReference type="EMBL" id="GLS42668.1"/>
    </source>
</evidence>
<evidence type="ECO:0000256" key="5">
    <source>
        <dbReference type="PROSITE-ProRule" id="PRU00169"/>
    </source>
</evidence>
<dbReference type="PANTHER" id="PTHR43214:SF41">
    <property type="entry name" value="NITRATE_NITRITE RESPONSE REGULATOR PROTEIN NARP"/>
    <property type="match status" value="1"/>
</dbReference>
<dbReference type="CDD" id="cd17535">
    <property type="entry name" value="REC_NarL-like"/>
    <property type="match status" value="1"/>
</dbReference>
<organism evidence="8 9">
    <name type="scientific">Methylobacterium brachythecii</name>
    <dbReference type="NCBI Taxonomy" id="1176177"/>
    <lineage>
        <taxon>Bacteria</taxon>
        <taxon>Pseudomonadati</taxon>
        <taxon>Pseudomonadota</taxon>
        <taxon>Alphaproteobacteria</taxon>
        <taxon>Hyphomicrobiales</taxon>
        <taxon>Methylobacteriaceae</taxon>
        <taxon>Methylobacterium</taxon>
    </lineage>
</organism>
<dbReference type="EMBL" id="BSPG01000002">
    <property type="protein sequence ID" value="GLS42668.1"/>
    <property type="molecule type" value="Genomic_DNA"/>
</dbReference>
<evidence type="ECO:0000256" key="4">
    <source>
        <dbReference type="ARBA" id="ARBA00023163"/>
    </source>
</evidence>
<evidence type="ECO:0000313" key="9">
    <source>
        <dbReference type="Proteomes" id="UP001156881"/>
    </source>
</evidence>
<name>A0ABQ6D306_9HYPH</name>
<dbReference type="PROSITE" id="PS00622">
    <property type="entry name" value="HTH_LUXR_1"/>
    <property type="match status" value="1"/>
</dbReference>
<dbReference type="SUPFAM" id="SSF52172">
    <property type="entry name" value="CheY-like"/>
    <property type="match status" value="1"/>
</dbReference>
<dbReference type="PRINTS" id="PR00038">
    <property type="entry name" value="HTHLUXR"/>
</dbReference>
<dbReference type="CDD" id="cd06170">
    <property type="entry name" value="LuxR_C_like"/>
    <property type="match status" value="1"/>
</dbReference>
<dbReference type="InterPro" id="IPR001789">
    <property type="entry name" value="Sig_transdc_resp-reg_receiver"/>
</dbReference>
<dbReference type="SUPFAM" id="SSF46894">
    <property type="entry name" value="C-terminal effector domain of the bipartite response regulators"/>
    <property type="match status" value="1"/>
</dbReference>
<keyword evidence="4" id="KW-0804">Transcription</keyword>
<feature type="domain" description="HTH luxR-type" evidence="6">
    <location>
        <begin position="164"/>
        <end position="229"/>
    </location>
</feature>
<keyword evidence="3 8" id="KW-0238">DNA-binding</keyword>
<dbReference type="Pfam" id="PF00196">
    <property type="entry name" value="GerE"/>
    <property type="match status" value="1"/>
</dbReference>
<dbReference type="InterPro" id="IPR058245">
    <property type="entry name" value="NreC/VraR/RcsB-like_REC"/>
</dbReference>
<keyword evidence="2" id="KW-0805">Transcription regulation</keyword>
<dbReference type="InterPro" id="IPR016032">
    <property type="entry name" value="Sig_transdc_resp-reg_C-effctor"/>
</dbReference>
<dbReference type="InterPro" id="IPR000792">
    <property type="entry name" value="Tscrpt_reg_LuxR_C"/>
</dbReference>